<dbReference type="RefSeq" id="WP_014983331.1">
    <property type="nucleotide sequence ID" value="NC_018681.1"/>
</dbReference>
<name>K0EY09_NOCB7</name>
<proteinExistence type="predicted"/>
<dbReference type="AlphaFoldDB" id="K0EY09"/>
<reference evidence="1 2" key="1">
    <citation type="journal article" date="2012" name="J. Bacteriol.">
        <title>Complete genome sequence of Nocardia brasiliensis HUJEG-1.</title>
        <authorList>
            <person name="Vera-Cabrera L."/>
            <person name="Ortiz-Lopez R."/>
            <person name="Elizondo-Gonzalez R."/>
            <person name="Perez-Maya A.A."/>
            <person name="Ocampo-Candiani J."/>
        </authorList>
    </citation>
    <scope>NUCLEOTIDE SEQUENCE [LARGE SCALE GENOMIC DNA]</scope>
    <source>
        <strain evidence="2">ATCC 700358</strain>
    </source>
</reference>
<organism evidence="1 2">
    <name type="scientific">Nocardia brasiliensis (strain ATCC 700358 / HUJEG-1)</name>
    <dbReference type="NCBI Taxonomy" id="1133849"/>
    <lineage>
        <taxon>Bacteria</taxon>
        <taxon>Bacillati</taxon>
        <taxon>Actinomycetota</taxon>
        <taxon>Actinomycetes</taxon>
        <taxon>Mycobacteriales</taxon>
        <taxon>Nocardiaceae</taxon>
        <taxon>Nocardia</taxon>
    </lineage>
</organism>
<accession>K0EY09</accession>
<gene>
    <name evidence="1" type="ORF">O3I_012575</name>
</gene>
<sequence length="250" mass="27840">MGNLHEPGRPEDLPDAELLWKRWAGVAIATFDQGKQDGPFQRFAGHWIDDKGVHWDDSGCTWWVMKWFGDGRALLVGEDESSKVKFHETPIDVLAGAPDWVPRNYLLDLIDSAMVGCVYWFDEGAWHRAPYPNDLSDDGLDSGISTLTTRADAVEKITDRLMFSAEDTGIVDLCDQLVDAAERGAVTENALRTFATEMARLQEEYYPEDDYDSDEGFQPKTDADIAAMFALARRAGLDTPSWTGALGVTN</sequence>
<dbReference type="eggNOG" id="COG3064">
    <property type="taxonomic scope" value="Bacteria"/>
</dbReference>
<protein>
    <submittedName>
        <fullName evidence="1">Uncharacterized protein</fullName>
    </submittedName>
</protein>
<dbReference type="EMBL" id="CP003876">
    <property type="protein sequence ID" value="AFU00476.1"/>
    <property type="molecule type" value="Genomic_DNA"/>
</dbReference>
<dbReference type="Proteomes" id="UP000006304">
    <property type="component" value="Chromosome"/>
</dbReference>
<keyword evidence="2" id="KW-1185">Reference proteome</keyword>
<evidence type="ECO:0000313" key="2">
    <source>
        <dbReference type="Proteomes" id="UP000006304"/>
    </source>
</evidence>
<evidence type="ECO:0000313" key="1">
    <source>
        <dbReference type="EMBL" id="AFU00476.1"/>
    </source>
</evidence>
<dbReference type="HOGENOM" id="CLU_097906_0_0_11"/>
<dbReference type="KEGG" id="nbr:O3I_012575"/>